<dbReference type="Gene3D" id="3.50.50.60">
    <property type="entry name" value="FAD/NAD(P)-binding domain"/>
    <property type="match status" value="1"/>
</dbReference>
<keyword evidence="8" id="KW-1185">Reference proteome</keyword>
<organism evidence="7 8">
    <name type="scientific">Hyaloscypha hepaticicola</name>
    <dbReference type="NCBI Taxonomy" id="2082293"/>
    <lineage>
        <taxon>Eukaryota</taxon>
        <taxon>Fungi</taxon>
        <taxon>Dikarya</taxon>
        <taxon>Ascomycota</taxon>
        <taxon>Pezizomycotina</taxon>
        <taxon>Leotiomycetes</taxon>
        <taxon>Helotiales</taxon>
        <taxon>Hyaloscyphaceae</taxon>
        <taxon>Hyaloscypha</taxon>
    </lineage>
</organism>
<feature type="domain" description="FAD dependent oxidoreductase" evidence="6">
    <location>
        <begin position="11"/>
        <end position="401"/>
    </location>
</feature>
<reference evidence="7 8" key="1">
    <citation type="submission" date="2016-05" db="EMBL/GenBank/DDBJ databases">
        <title>A degradative enzymes factory behind the ericoid mycorrhizal symbiosis.</title>
        <authorList>
            <consortium name="DOE Joint Genome Institute"/>
            <person name="Martino E."/>
            <person name="Morin E."/>
            <person name="Grelet G."/>
            <person name="Kuo A."/>
            <person name="Kohler A."/>
            <person name="Daghino S."/>
            <person name="Barry K."/>
            <person name="Choi C."/>
            <person name="Cichocki N."/>
            <person name="Clum A."/>
            <person name="Copeland A."/>
            <person name="Hainaut M."/>
            <person name="Haridas S."/>
            <person name="Labutti K."/>
            <person name="Lindquist E."/>
            <person name="Lipzen A."/>
            <person name="Khouja H.-R."/>
            <person name="Murat C."/>
            <person name="Ohm R."/>
            <person name="Olson A."/>
            <person name="Spatafora J."/>
            <person name="Veneault-Fourrey C."/>
            <person name="Henrissat B."/>
            <person name="Grigoriev I."/>
            <person name="Martin F."/>
            <person name="Perotto S."/>
        </authorList>
    </citation>
    <scope>NUCLEOTIDE SEQUENCE [LARGE SCALE GENOMIC DNA]</scope>
    <source>
        <strain evidence="7 8">UAMH 7357</strain>
    </source>
</reference>
<evidence type="ECO:0000256" key="2">
    <source>
        <dbReference type="ARBA" id="ARBA00010989"/>
    </source>
</evidence>
<dbReference type="OrthoDB" id="2219495at2759"/>
<dbReference type="InterPro" id="IPR045170">
    <property type="entry name" value="MTOX"/>
</dbReference>
<evidence type="ECO:0000313" key="7">
    <source>
        <dbReference type="EMBL" id="PMD23021.1"/>
    </source>
</evidence>
<keyword evidence="3" id="KW-0285">Flavoprotein</keyword>
<proteinExistence type="inferred from homology"/>
<evidence type="ECO:0000259" key="6">
    <source>
        <dbReference type="Pfam" id="PF01266"/>
    </source>
</evidence>
<dbReference type="InterPro" id="IPR036188">
    <property type="entry name" value="FAD/NAD-bd_sf"/>
</dbReference>
<dbReference type="STRING" id="1745343.A0A2J6Q9U3"/>
<dbReference type="EMBL" id="KZ613476">
    <property type="protein sequence ID" value="PMD23021.1"/>
    <property type="molecule type" value="Genomic_DNA"/>
</dbReference>
<comment type="similarity">
    <text evidence="2">Belongs to the MSOX/MTOX family.</text>
</comment>
<dbReference type="Proteomes" id="UP000235672">
    <property type="component" value="Unassembled WGS sequence"/>
</dbReference>
<name>A0A2J6Q9U3_9HELO</name>
<accession>A0A2J6Q9U3</accession>
<dbReference type="SUPFAM" id="SSF51905">
    <property type="entry name" value="FAD/NAD(P)-binding domain"/>
    <property type="match status" value="1"/>
</dbReference>
<dbReference type="Gene3D" id="3.30.9.10">
    <property type="entry name" value="D-Amino Acid Oxidase, subunit A, domain 2"/>
    <property type="match status" value="1"/>
</dbReference>
<evidence type="ECO:0000256" key="3">
    <source>
        <dbReference type="ARBA" id="ARBA00022630"/>
    </source>
</evidence>
<keyword evidence="5" id="KW-0560">Oxidoreductase</keyword>
<dbReference type="AlphaFoldDB" id="A0A2J6Q9U3"/>
<evidence type="ECO:0000256" key="1">
    <source>
        <dbReference type="ARBA" id="ARBA00001974"/>
    </source>
</evidence>
<dbReference type="InterPro" id="IPR006076">
    <property type="entry name" value="FAD-dep_OxRdtase"/>
</dbReference>
<dbReference type="GO" id="GO:0004657">
    <property type="term" value="F:proline dehydrogenase activity"/>
    <property type="evidence" value="ECO:0007669"/>
    <property type="project" value="TreeGrafter"/>
</dbReference>
<keyword evidence="4" id="KW-0274">FAD</keyword>
<dbReference type="PANTHER" id="PTHR10961">
    <property type="entry name" value="PEROXISOMAL SARCOSINE OXIDASE"/>
    <property type="match status" value="1"/>
</dbReference>
<comment type="cofactor">
    <cofactor evidence="1">
        <name>FAD</name>
        <dbReference type="ChEBI" id="CHEBI:57692"/>
    </cofactor>
</comment>
<gene>
    <name evidence="7" type="ORF">NA56DRAFT_644600</name>
</gene>
<dbReference type="Pfam" id="PF01266">
    <property type="entry name" value="DAO"/>
    <property type="match status" value="1"/>
</dbReference>
<sequence length="450" mass="49080">MAPSSSPPSSILIIGSGVFGLSTALALATRPSFKNTRINLLDRSPFPSPDGSSIDTSRIIRADYSDPAYAALAASAQEFWRQQGDSDLGGQGSYSECGLVLVADKGKQGEKYVRESLENVRKISGSQSEGTIRELKTRKDINEAVGTGGGSGDWGYINPQSGWADAEKGMKYLHRKAESTGRITFLTSEVVSLLFSPTSTSTPNNRRVLGAKLKDSTSLHADLTILATGAWTPSLIDLRGRATATGQVLCYLSLTASEQERFAKMPVLLNMSTGLFIIPPSNGILKVARHSYGYSNPVSIPNPDPEEKGRIQVSVPRTARDDPNLWVPEEGERACRQALREMIPELGDRPFVKSKICWYTDTPEGNFLIDYHPEFEGFFLATGGSGHGYKFLPVIGEKIVDCVEGRCPVEFKGKWAWREERVENVVTEDGSRGGRPGMVLDEELRKGARL</sequence>
<protein>
    <submittedName>
        <fullName evidence="7">FAD dependent oxidoreductase</fullName>
    </submittedName>
</protein>
<dbReference type="GO" id="GO:0050031">
    <property type="term" value="F:L-pipecolate oxidase activity"/>
    <property type="evidence" value="ECO:0007669"/>
    <property type="project" value="TreeGrafter"/>
</dbReference>
<dbReference type="GO" id="GO:0008115">
    <property type="term" value="F:sarcosine oxidase activity"/>
    <property type="evidence" value="ECO:0007669"/>
    <property type="project" value="TreeGrafter"/>
</dbReference>
<dbReference type="SUPFAM" id="SSF54373">
    <property type="entry name" value="FAD-linked reductases, C-terminal domain"/>
    <property type="match status" value="1"/>
</dbReference>
<dbReference type="GO" id="GO:0050660">
    <property type="term" value="F:flavin adenine dinucleotide binding"/>
    <property type="evidence" value="ECO:0007669"/>
    <property type="project" value="InterPro"/>
</dbReference>
<dbReference type="PANTHER" id="PTHR10961:SF46">
    <property type="entry name" value="PEROXISOMAL SARCOSINE OXIDASE"/>
    <property type="match status" value="1"/>
</dbReference>
<evidence type="ECO:0000256" key="4">
    <source>
        <dbReference type="ARBA" id="ARBA00022827"/>
    </source>
</evidence>
<evidence type="ECO:0000313" key="8">
    <source>
        <dbReference type="Proteomes" id="UP000235672"/>
    </source>
</evidence>
<evidence type="ECO:0000256" key="5">
    <source>
        <dbReference type="ARBA" id="ARBA00023002"/>
    </source>
</evidence>